<reference evidence="5" key="1">
    <citation type="submission" date="2018-07" db="EMBL/GenBank/DDBJ databases">
        <authorList>
            <consortium name="Genoscope - CEA"/>
            <person name="William W."/>
        </authorList>
    </citation>
    <scope>NUCLEOTIDE SEQUENCE</scope>
    <source>
        <strain evidence="5">IK1</strain>
    </source>
</reference>
<comment type="similarity">
    <text evidence="1">Belongs to the ETF beta-subunit/FixA family.</text>
</comment>
<evidence type="ECO:0000313" key="5">
    <source>
        <dbReference type="EMBL" id="VBB47786.1"/>
    </source>
</evidence>
<dbReference type="PANTHER" id="PTHR21294">
    <property type="entry name" value="ELECTRON TRANSFER FLAVOPROTEIN BETA-SUBUNIT"/>
    <property type="match status" value="1"/>
</dbReference>
<dbReference type="InterPro" id="IPR014730">
    <property type="entry name" value="ETF_a/b_N"/>
</dbReference>
<dbReference type="InterPro" id="IPR014729">
    <property type="entry name" value="Rossmann-like_a/b/a_fold"/>
</dbReference>
<evidence type="ECO:0000256" key="2">
    <source>
        <dbReference type="ARBA" id="ARBA00022982"/>
    </source>
</evidence>
<evidence type="ECO:0000256" key="1">
    <source>
        <dbReference type="ARBA" id="ARBA00007557"/>
    </source>
</evidence>
<dbReference type="Pfam" id="PF01012">
    <property type="entry name" value="ETF"/>
    <property type="match status" value="1"/>
</dbReference>
<proteinExistence type="inferred from homology"/>
<dbReference type="Gene3D" id="3.40.50.620">
    <property type="entry name" value="HUPs"/>
    <property type="match status" value="1"/>
</dbReference>
<gene>
    <name evidence="5" type="primary">etfB</name>
    <name evidence="5" type="ORF">TRIP_B50581</name>
</gene>
<dbReference type="InterPro" id="IPR012255">
    <property type="entry name" value="ETF_b"/>
</dbReference>
<name>A0A653AJ25_UNCDX</name>
<organism evidence="5">
    <name type="scientific">Uncultured Desulfatiglans sp</name>
    <dbReference type="NCBI Taxonomy" id="1748965"/>
    <lineage>
        <taxon>Bacteria</taxon>
        <taxon>Pseudomonadati</taxon>
        <taxon>Thermodesulfobacteriota</taxon>
        <taxon>Desulfobacteria</taxon>
        <taxon>Desulfatiglandales</taxon>
        <taxon>Desulfatiglandaceae</taxon>
        <taxon>Desulfatiglans</taxon>
        <taxon>environmental samples</taxon>
    </lineage>
</organism>
<protein>
    <recommendedName>
        <fullName evidence="3">Protein FixA</fullName>
    </recommendedName>
</protein>
<dbReference type="InterPro" id="IPR000049">
    <property type="entry name" value="ET-Flavoprotein_bsu_CS"/>
</dbReference>
<dbReference type="SMART" id="SM00893">
    <property type="entry name" value="ETF"/>
    <property type="match status" value="1"/>
</dbReference>
<dbReference type="PROSITE" id="PS01065">
    <property type="entry name" value="ETF_BETA"/>
    <property type="match status" value="1"/>
</dbReference>
<evidence type="ECO:0000259" key="4">
    <source>
        <dbReference type="SMART" id="SM00893"/>
    </source>
</evidence>
<dbReference type="GO" id="GO:0009055">
    <property type="term" value="F:electron transfer activity"/>
    <property type="evidence" value="ECO:0007669"/>
    <property type="project" value="InterPro"/>
</dbReference>
<evidence type="ECO:0000256" key="3">
    <source>
        <dbReference type="ARBA" id="ARBA00040635"/>
    </source>
</evidence>
<accession>A0A653AJ25</accession>
<dbReference type="EMBL" id="UPXX01000032">
    <property type="protein sequence ID" value="VBB47786.1"/>
    <property type="molecule type" value="Genomic_DNA"/>
</dbReference>
<sequence>MKIIVLVKQVPDTTEVQLDPKTGNLIREGIESIMNPDDRHAVEAAVGLKEMLQARVTAVSMGPPQAVDVLSEAIGMGVDEGILLSDRAFAGADTWATSTTLGRAVEVIGEYDLVICGRQAIDGDTAQIGPQVAEYLRIPHVSYVSGIESVEADAVVVRRRLEDGFERIRCSMPALLTVIGELNVPRYPHVGRLIDACREKAPIKVWNVADLGLKTAEVGLEGSLTHVVKTFAPKFQRRSEILQGDTRTVVSGLLDRLKEIRVI</sequence>
<dbReference type="SUPFAM" id="SSF52402">
    <property type="entry name" value="Adenine nucleotide alpha hydrolases-like"/>
    <property type="match status" value="1"/>
</dbReference>
<dbReference type="InterPro" id="IPR033948">
    <property type="entry name" value="ETF_beta_N"/>
</dbReference>
<dbReference type="PIRSF" id="PIRSF000090">
    <property type="entry name" value="Beta-ETF"/>
    <property type="match status" value="1"/>
</dbReference>
<feature type="domain" description="Electron transfer flavoprotein alpha/beta-subunit N-terminal" evidence="4">
    <location>
        <begin position="22"/>
        <end position="215"/>
    </location>
</feature>
<keyword evidence="2" id="KW-0813">Transport</keyword>
<dbReference type="AlphaFoldDB" id="A0A653AJ25"/>
<keyword evidence="2" id="KW-0249">Electron transport</keyword>
<dbReference type="CDD" id="cd01714">
    <property type="entry name" value="ETF_beta"/>
    <property type="match status" value="1"/>
</dbReference>
<dbReference type="PANTHER" id="PTHR21294:SF17">
    <property type="entry name" value="PROTEIN FIXA"/>
    <property type="match status" value="1"/>
</dbReference>